<dbReference type="PANTHER" id="PTHR30469:SF20">
    <property type="entry name" value="EFFLUX RND TRANSPORTER PERIPLASMIC ADAPTOR SUBUNIT"/>
    <property type="match status" value="1"/>
</dbReference>
<evidence type="ECO:0000256" key="4">
    <source>
        <dbReference type="SAM" id="Coils"/>
    </source>
</evidence>
<dbReference type="SUPFAM" id="SSF111369">
    <property type="entry name" value="HlyD-like secretion proteins"/>
    <property type="match status" value="1"/>
</dbReference>
<feature type="signal peptide" evidence="5">
    <location>
        <begin position="1"/>
        <end position="24"/>
    </location>
</feature>
<dbReference type="InterPro" id="IPR006143">
    <property type="entry name" value="RND_pump_MFP"/>
</dbReference>
<dbReference type="InterPro" id="IPR058624">
    <property type="entry name" value="MdtA-like_HH"/>
</dbReference>
<dbReference type="Gene3D" id="2.40.50.100">
    <property type="match status" value="1"/>
</dbReference>
<sequence>MRIQALLLTGLAALVANLVGCSDAAETAVREEIVQPVKLYTVNFSDDQRLRQFPAVVEAAQVAQLAFRVGGEITEFPVKAGNEVKQGDLIAKLDPTDYQLVLDQAQARFELAQAQFRRTENLVEQGVISPQQFDEVKSNLEVARANLETARANVRYTELRAPFAGTIAHVFVERYETVQPQRAIATLQVNNAIDVSIRVPEGLFARVQRNTNYQPDVIFAAAPEQQFKATLKEWDTTADPATNTYKVVFTLPTPENLNVLPGMSAMVAVDAQAVSQQRDAALIVPASALFSPSTQAPEQGHFVWVYDAESQRVSQREVKLRALTNRGAEIIEGLVPGEQIVIAGVHAISDNQRVRPWVKERGL</sequence>
<evidence type="ECO:0000256" key="5">
    <source>
        <dbReference type="SAM" id="SignalP"/>
    </source>
</evidence>
<name>A0A432YFP7_9GAMM</name>
<accession>A0A432YFP7</accession>
<dbReference type="InterPro" id="IPR058792">
    <property type="entry name" value="Beta-barrel_RND_2"/>
</dbReference>
<dbReference type="Pfam" id="PF25967">
    <property type="entry name" value="RND-MFP_C"/>
    <property type="match status" value="1"/>
</dbReference>
<evidence type="ECO:0000313" key="10">
    <source>
        <dbReference type="EMBL" id="RUO59735.1"/>
    </source>
</evidence>
<reference evidence="11" key="1">
    <citation type="journal article" date="2018" name="Front. Microbiol.">
        <title>Genome-Based Analysis Reveals the Taxonomy and Diversity of the Family Idiomarinaceae.</title>
        <authorList>
            <person name="Liu Y."/>
            <person name="Lai Q."/>
            <person name="Shao Z."/>
        </authorList>
    </citation>
    <scope>NUCLEOTIDE SEQUENCE [LARGE SCALE GENOMIC DNA]</scope>
    <source>
        <strain evidence="11">PIM1</strain>
    </source>
</reference>
<dbReference type="Gene3D" id="1.10.287.470">
    <property type="entry name" value="Helix hairpin bin"/>
    <property type="match status" value="1"/>
</dbReference>
<dbReference type="Gene3D" id="2.40.30.170">
    <property type="match status" value="1"/>
</dbReference>
<keyword evidence="4" id="KW-0175">Coiled coil</keyword>
<dbReference type="Gene3D" id="2.40.420.20">
    <property type="match status" value="1"/>
</dbReference>
<keyword evidence="11" id="KW-1185">Reference proteome</keyword>
<evidence type="ECO:0000259" key="6">
    <source>
        <dbReference type="Pfam" id="PF25876"/>
    </source>
</evidence>
<dbReference type="GO" id="GO:1990281">
    <property type="term" value="C:efflux pump complex"/>
    <property type="evidence" value="ECO:0007669"/>
    <property type="project" value="TreeGrafter"/>
</dbReference>
<dbReference type="PANTHER" id="PTHR30469">
    <property type="entry name" value="MULTIDRUG RESISTANCE PROTEIN MDTA"/>
    <property type="match status" value="1"/>
</dbReference>
<dbReference type="Pfam" id="PF25954">
    <property type="entry name" value="Beta-barrel_RND_2"/>
    <property type="match status" value="1"/>
</dbReference>
<dbReference type="Pfam" id="PF25917">
    <property type="entry name" value="BSH_RND"/>
    <property type="match status" value="1"/>
</dbReference>
<organism evidence="10 11">
    <name type="scientific">Pseudidiomarina marina</name>
    <dbReference type="NCBI Taxonomy" id="502366"/>
    <lineage>
        <taxon>Bacteria</taxon>
        <taxon>Pseudomonadati</taxon>
        <taxon>Pseudomonadota</taxon>
        <taxon>Gammaproteobacteria</taxon>
        <taxon>Alteromonadales</taxon>
        <taxon>Idiomarinaceae</taxon>
        <taxon>Pseudidiomarina</taxon>
    </lineage>
</organism>
<dbReference type="Pfam" id="PF25876">
    <property type="entry name" value="HH_MFP_RND"/>
    <property type="match status" value="1"/>
</dbReference>
<evidence type="ECO:0000256" key="2">
    <source>
        <dbReference type="ARBA" id="ARBA00009477"/>
    </source>
</evidence>
<evidence type="ECO:0000259" key="9">
    <source>
        <dbReference type="Pfam" id="PF25967"/>
    </source>
</evidence>
<dbReference type="InterPro" id="IPR058625">
    <property type="entry name" value="MdtA-like_BSH"/>
</dbReference>
<dbReference type="RefSeq" id="WP_126759499.1">
    <property type="nucleotide sequence ID" value="NZ_PIPZ01000002.1"/>
</dbReference>
<evidence type="ECO:0000259" key="7">
    <source>
        <dbReference type="Pfam" id="PF25917"/>
    </source>
</evidence>
<evidence type="ECO:0000313" key="11">
    <source>
        <dbReference type="Proteomes" id="UP000288127"/>
    </source>
</evidence>
<feature type="coiled-coil region" evidence="4">
    <location>
        <begin position="102"/>
        <end position="153"/>
    </location>
</feature>
<feature type="domain" description="Multidrug resistance protein MdtA-like C-terminal permuted SH3" evidence="9">
    <location>
        <begin position="281"/>
        <end position="345"/>
    </location>
</feature>
<keyword evidence="3" id="KW-0813">Transport</keyword>
<feature type="chain" id="PRO_5019014625" evidence="5">
    <location>
        <begin position="25"/>
        <end position="363"/>
    </location>
</feature>
<keyword evidence="5" id="KW-0732">Signal</keyword>
<feature type="domain" description="Multidrug resistance protein MdtA-like barrel-sandwich hybrid" evidence="7">
    <location>
        <begin position="63"/>
        <end position="179"/>
    </location>
</feature>
<dbReference type="AlphaFoldDB" id="A0A432YFP7"/>
<feature type="domain" description="Multidrug resistance protein MdtA-like alpha-helical hairpin" evidence="6">
    <location>
        <begin position="96"/>
        <end position="157"/>
    </location>
</feature>
<dbReference type="EMBL" id="PIPZ01000002">
    <property type="protein sequence ID" value="RUO59735.1"/>
    <property type="molecule type" value="Genomic_DNA"/>
</dbReference>
<proteinExistence type="inferred from homology"/>
<gene>
    <name evidence="10" type="ORF">CWI76_06245</name>
</gene>
<feature type="domain" description="CusB-like beta-barrel" evidence="8">
    <location>
        <begin position="195"/>
        <end position="272"/>
    </location>
</feature>
<dbReference type="NCBIfam" id="TIGR01730">
    <property type="entry name" value="RND_mfp"/>
    <property type="match status" value="1"/>
</dbReference>
<evidence type="ECO:0000256" key="1">
    <source>
        <dbReference type="ARBA" id="ARBA00004196"/>
    </source>
</evidence>
<dbReference type="InterPro" id="IPR058627">
    <property type="entry name" value="MdtA-like_C"/>
</dbReference>
<dbReference type="GO" id="GO:0015562">
    <property type="term" value="F:efflux transmembrane transporter activity"/>
    <property type="evidence" value="ECO:0007669"/>
    <property type="project" value="TreeGrafter"/>
</dbReference>
<dbReference type="Proteomes" id="UP000288127">
    <property type="component" value="Unassembled WGS sequence"/>
</dbReference>
<evidence type="ECO:0000259" key="8">
    <source>
        <dbReference type="Pfam" id="PF25954"/>
    </source>
</evidence>
<comment type="similarity">
    <text evidence="2">Belongs to the membrane fusion protein (MFP) (TC 8.A.1) family.</text>
</comment>
<comment type="caution">
    <text evidence="10">The sequence shown here is derived from an EMBL/GenBank/DDBJ whole genome shotgun (WGS) entry which is preliminary data.</text>
</comment>
<dbReference type="OrthoDB" id="1185083at2"/>
<comment type="subcellular location">
    <subcellularLocation>
        <location evidence="1">Cell envelope</location>
    </subcellularLocation>
</comment>
<evidence type="ECO:0000256" key="3">
    <source>
        <dbReference type="ARBA" id="ARBA00022448"/>
    </source>
</evidence>
<protein>
    <submittedName>
        <fullName evidence="10">Efflux RND transporter periplasmic adaptor subunit</fullName>
    </submittedName>
</protein>